<gene>
    <name evidence="6" type="ORF">BDV23DRAFT_168061</name>
</gene>
<feature type="transmembrane region" description="Helical" evidence="4">
    <location>
        <begin position="475"/>
        <end position="495"/>
    </location>
</feature>
<name>A0A5N7CPJ7_PETAA</name>
<keyword evidence="4" id="KW-1133">Transmembrane helix</keyword>
<dbReference type="AlphaFoldDB" id="A0A5N7CPJ7"/>
<dbReference type="InterPro" id="IPR007219">
    <property type="entry name" value="XnlR_reg_dom"/>
</dbReference>
<feature type="domain" description="Xylanolytic transcriptional activator regulatory" evidence="5">
    <location>
        <begin position="60"/>
        <end position="246"/>
    </location>
</feature>
<evidence type="ECO:0000313" key="6">
    <source>
        <dbReference type="EMBL" id="KAE8396190.1"/>
    </source>
</evidence>
<evidence type="ECO:0000256" key="1">
    <source>
        <dbReference type="ARBA" id="ARBA00023015"/>
    </source>
</evidence>
<dbReference type="PANTHER" id="PTHR47425">
    <property type="entry name" value="FARB-RELATED"/>
    <property type="match status" value="1"/>
</dbReference>
<accession>A0A5N7CPJ7</accession>
<evidence type="ECO:0000256" key="4">
    <source>
        <dbReference type="SAM" id="Phobius"/>
    </source>
</evidence>
<dbReference type="GO" id="GO:0006351">
    <property type="term" value="P:DNA-templated transcription"/>
    <property type="evidence" value="ECO:0007669"/>
    <property type="project" value="InterPro"/>
</dbReference>
<keyword evidence="4" id="KW-0472">Membrane</keyword>
<keyword evidence="4" id="KW-0812">Transmembrane</keyword>
<reference evidence="6" key="1">
    <citation type="submission" date="2019-04" db="EMBL/GenBank/DDBJ databases">
        <title>Friends and foes A comparative genomics studyof 23 Aspergillus species from section Flavi.</title>
        <authorList>
            <consortium name="DOE Joint Genome Institute"/>
            <person name="Kjaerbolling I."/>
            <person name="Vesth T."/>
            <person name="Frisvad J.C."/>
            <person name="Nybo J.L."/>
            <person name="Theobald S."/>
            <person name="Kildgaard S."/>
            <person name="Isbrandt T."/>
            <person name="Kuo A."/>
            <person name="Sato A."/>
            <person name="Lyhne E.K."/>
            <person name="Kogle M.E."/>
            <person name="Wiebenga A."/>
            <person name="Kun R.S."/>
            <person name="Lubbers R.J."/>
            <person name="Makela M.R."/>
            <person name="Barry K."/>
            <person name="Chovatia M."/>
            <person name="Clum A."/>
            <person name="Daum C."/>
            <person name="Haridas S."/>
            <person name="He G."/>
            <person name="LaButti K."/>
            <person name="Lipzen A."/>
            <person name="Mondo S."/>
            <person name="Riley R."/>
            <person name="Salamov A."/>
            <person name="Simmons B.A."/>
            <person name="Magnuson J.K."/>
            <person name="Henrissat B."/>
            <person name="Mortensen U.H."/>
            <person name="Larsen T.O."/>
            <person name="Devries R.P."/>
            <person name="Grigoriev I.V."/>
            <person name="Machida M."/>
            <person name="Baker S.E."/>
            <person name="Andersen M.R."/>
        </authorList>
    </citation>
    <scope>NUCLEOTIDE SEQUENCE [LARGE SCALE GENOMIC DNA]</scope>
    <source>
        <strain evidence="6">IBT 14317</strain>
    </source>
</reference>
<evidence type="ECO:0000256" key="2">
    <source>
        <dbReference type="ARBA" id="ARBA00023163"/>
    </source>
</evidence>
<evidence type="ECO:0000256" key="3">
    <source>
        <dbReference type="ARBA" id="ARBA00023242"/>
    </source>
</evidence>
<dbReference type="PANTHER" id="PTHR47425:SF2">
    <property type="entry name" value="FARB-RELATED"/>
    <property type="match status" value="1"/>
</dbReference>
<keyword evidence="3" id="KW-0539">Nucleus</keyword>
<keyword evidence="1" id="KW-0805">Transcription regulation</keyword>
<evidence type="ECO:0000259" key="5">
    <source>
        <dbReference type="Pfam" id="PF04082"/>
    </source>
</evidence>
<dbReference type="OrthoDB" id="4451586at2759"/>
<keyword evidence="2" id="KW-0804">Transcription</keyword>
<dbReference type="Pfam" id="PF04082">
    <property type="entry name" value="Fungal_trans"/>
    <property type="match status" value="1"/>
</dbReference>
<dbReference type="Proteomes" id="UP000326877">
    <property type="component" value="Unassembled WGS sequence"/>
</dbReference>
<protein>
    <recommendedName>
        <fullName evidence="5">Xylanolytic transcriptional activator regulatory domain-containing protein</fullName>
    </recommendedName>
</protein>
<organism evidence="6">
    <name type="scientific">Petromyces alliaceus</name>
    <name type="common">Aspergillus alliaceus</name>
    <dbReference type="NCBI Taxonomy" id="209559"/>
    <lineage>
        <taxon>Eukaryota</taxon>
        <taxon>Fungi</taxon>
        <taxon>Dikarya</taxon>
        <taxon>Ascomycota</taxon>
        <taxon>Pezizomycotina</taxon>
        <taxon>Eurotiomycetes</taxon>
        <taxon>Eurotiomycetidae</taxon>
        <taxon>Eurotiales</taxon>
        <taxon>Aspergillaceae</taxon>
        <taxon>Aspergillus</taxon>
        <taxon>Aspergillus subgen. Circumdati</taxon>
    </lineage>
</organism>
<dbReference type="EMBL" id="ML735215">
    <property type="protein sequence ID" value="KAE8396190.1"/>
    <property type="molecule type" value="Genomic_DNA"/>
</dbReference>
<dbReference type="GO" id="GO:0008270">
    <property type="term" value="F:zinc ion binding"/>
    <property type="evidence" value="ECO:0007669"/>
    <property type="project" value="InterPro"/>
</dbReference>
<dbReference type="CDD" id="cd12148">
    <property type="entry name" value="fungal_TF_MHR"/>
    <property type="match status" value="1"/>
</dbReference>
<sequence>MFLNPIVLDHRPSDTIGAAGGLPGFIRPIPETMPQDRHESLLASGALALPSNPLQNVLLQAFIEYVFPCTPVVDWQLMLDTVADQQGGNGQISLLLYHAVMASAIQYVALDHLLRAGYQTRQEAYVAMSRNAKLVYESGYETDNFVILQSLLMMNHSSEAPGGGQEWYRIDKAISIAQSLHLLQDQPDQAYSPDRLKLRRRIAWACYVLDHLSSFQSRCMPLLRKENFDIPELIKKDFDLQRASSVGRQLVPDCSFACDVEIQRNTAIIYISICQLCEGIGHVLAIQGKRNPRLKTETAMADIETKSRPEYLRRICAAEDILTLWKNTLPPECRFRRGIRQDVSDSNAQIAVQRCHLHMLYYSILAVLHQAHLCSSSEYDTKYAASQITQLASELHGLGLECYLPATGITCILIAMIVHISSTKRAAGLERHQAMKDFQSCQKVMMGLQEVHPGVALVNMSTLRVLNRFTEASDYMFLFGCTYIILWYTAIAVRVA</sequence>
<dbReference type="InterPro" id="IPR052761">
    <property type="entry name" value="Fungal_Detox/Toxin_TFs"/>
</dbReference>
<proteinExistence type="predicted"/>
<dbReference type="GO" id="GO:0003677">
    <property type="term" value="F:DNA binding"/>
    <property type="evidence" value="ECO:0007669"/>
    <property type="project" value="InterPro"/>
</dbReference>